<evidence type="ECO:0000256" key="3">
    <source>
        <dbReference type="ARBA" id="ARBA00008773"/>
    </source>
</evidence>
<dbReference type="GO" id="GO:0071555">
    <property type="term" value="P:cell wall organization"/>
    <property type="evidence" value="ECO:0007669"/>
    <property type="project" value="TreeGrafter"/>
</dbReference>
<name>A0A4S8S5D5_AURPU</name>
<protein>
    <recommendedName>
        <fullName evidence="4">glucan endo-1,3-beta-D-glucosidase</fullName>
        <ecNumber evidence="4">3.2.1.39</ecNumber>
    </recommendedName>
</protein>
<evidence type="ECO:0000256" key="4">
    <source>
        <dbReference type="ARBA" id="ARBA00012780"/>
    </source>
</evidence>
<dbReference type="GO" id="GO:0042973">
    <property type="term" value="F:glucan endo-1,3-beta-D-glucosidase activity"/>
    <property type="evidence" value="ECO:0007669"/>
    <property type="project" value="UniProtKB-EC"/>
</dbReference>
<evidence type="ECO:0000256" key="6">
    <source>
        <dbReference type="SAM" id="SignalP"/>
    </source>
</evidence>
<dbReference type="InterPro" id="IPR017853">
    <property type="entry name" value="GH"/>
</dbReference>
<keyword evidence="5 7" id="KW-0378">Hydrolase</keyword>
<comment type="subcellular location">
    <subcellularLocation>
        <location evidence="2">Cell envelope</location>
    </subcellularLocation>
</comment>
<dbReference type="SUPFAM" id="SSF51445">
    <property type="entry name" value="(Trans)glycosidases"/>
    <property type="match status" value="1"/>
</dbReference>
<dbReference type="GO" id="GO:0009986">
    <property type="term" value="C:cell surface"/>
    <property type="evidence" value="ECO:0007669"/>
    <property type="project" value="TreeGrafter"/>
</dbReference>
<dbReference type="GO" id="GO:0005576">
    <property type="term" value="C:extracellular region"/>
    <property type="evidence" value="ECO:0007669"/>
    <property type="project" value="TreeGrafter"/>
</dbReference>
<accession>A0A4S8S5D5</accession>
<dbReference type="InterPro" id="IPR050732">
    <property type="entry name" value="Beta-glucan_modifiers"/>
</dbReference>
<sequence>MLTCILVLVVTIITTTLATHRGFNYAAQGNDYESFYDQFTLSKTLPGTGSFSSARLYTMLQEDTNGEVISAIPAALATGTSILLGLWASVDQEQFSKEINALIVAMAQYGPGGLSGSVVGISVGSEDLYRASALGAASNAGTGQNISVLLDYIGQVRSVLKGSVLKDVPVGHVDTLDAYENDSNGAILDAVDFIGLNIFPYFSKELENDISQAANSFWQAYDSMLYRANGKTVWITETGWATRDPSKVNGPSPGIENAANYWSQVACGLAARCIDFWWYILSDPADMPFFGVTDADTGHALYDLACNETPICSSGTALGFTTTSRVSSSTSVAAHTDEQACS</sequence>
<feature type="signal peptide" evidence="6">
    <location>
        <begin position="1"/>
        <end position="18"/>
    </location>
</feature>
<dbReference type="PANTHER" id="PTHR16631">
    <property type="entry name" value="GLUCAN 1,3-BETA-GLUCOSIDASE"/>
    <property type="match status" value="1"/>
</dbReference>
<comment type="catalytic activity">
    <reaction evidence="1">
        <text>Hydrolysis of (1-&gt;3)-beta-D-glucosidic linkages in (1-&gt;3)-beta-D-glucans.</text>
        <dbReference type="EC" id="3.2.1.39"/>
    </reaction>
</comment>
<dbReference type="EMBL" id="QZAL01000337">
    <property type="protein sequence ID" value="THW31028.1"/>
    <property type="molecule type" value="Genomic_DNA"/>
</dbReference>
<gene>
    <name evidence="7" type="ORF">D6D22_10405</name>
</gene>
<dbReference type="Gene3D" id="3.20.20.80">
    <property type="entry name" value="Glycosidases"/>
    <property type="match status" value="1"/>
</dbReference>
<feature type="chain" id="PRO_5044089257" description="glucan endo-1,3-beta-D-glucosidase" evidence="6">
    <location>
        <begin position="19"/>
        <end position="342"/>
    </location>
</feature>
<evidence type="ECO:0000313" key="8">
    <source>
        <dbReference type="Proteomes" id="UP000310687"/>
    </source>
</evidence>
<comment type="similarity">
    <text evidence="3">Belongs to the glycosyl hydrolase 17 family.</text>
</comment>
<comment type="caution">
    <text evidence="7">The sequence shown here is derived from an EMBL/GenBank/DDBJ whole genome shotgun (WGS) entry which is preliminary data.</text>
</comment>
<dbReference type="AlphaFoldDB" id="A0A4S8S5D5"/>
<evidence type="ECO:0000256" key="5">
    <source>
        <dbReference type="ARBA" id="ARBA00022801"/>
    </source>
</evidence>
<dbReference type="GO" id="GO:0009277">
    <property type="term" value="C:fungal-type cell wall"/>
    <property type="evidence" value="ECO:0007669"/>
    <property type="project" value="TreeGrafter"/>
</dbReference>
<evidence type="ECO:0000256" key="1">
    <source>
        <dbReference type="ARBA" id="ARBA00000382"/>
    </source>
</evidence>
<dbReference type="PANTHER" id="PTHR16631:SF13">
    <property type="entry name" value="GLUCAN ENDO-1,3-BETA-GLUCOSIDASE EGLC-RELATED"/>
    <property type="match status" value="1"/>
</dbReference>
<evidence type="ECO:0000313" key="7">
    <source>
        <dbReference type="EMBL" id="THW31028.1"/>
    </source>
</evidence>
<evidence type="ECO:0000256" key="2">
    <source>
        <dbReference type="ARBA" id="ARBA00004196"/>
    </source>
</evidence>
<dbReference type="Proteomes" id="UP000310687">
    <property type="component" value="Unassembled WGS sequence"/>
</dbReference>
<proteinExistence type="inferred from homology"/>
<reference evidence="7 8" key="1">
    <citation type="submission" date="2018-10" db="EMBL/GenBank/DDBJ databases">
        <title>Fifty Aureobasidium pullulans genomes reveal a recombining polyextremotolerant generalist.</title>
        <authorList>
            <person name="Gostincar C."/>
            <person name="Turk M."/>
            <person name="Zajc J."/>
            <person name="Gunde-Cimerman N."/>
        </authorList>
    </citation>
    <scope>NUCLEOTIDE SEQUENCE [LARGE SCALE GENOMIC DNA]</scope>
    <source>
        <strain evidence="7 8">EXF-11013</strain>
    </source>
</reference>
<keyword evidence="6" id="KW-0732">Signal</keyword>
<dbReference type="EC" id="3.2.1.39" evidence="4"/>
<organism evidence="7 8">
    <name type="scientific">Aureobasidium pullulans</name>
    <name type="common">Black yeast</name>
    <name type="synonym">Pullularia pullulans</name>
    <dbReference type="NCBI Taxonomy" id="5580"/>
    <lineage>
        <taxon>Eukaryota</taxon>
        <taxon>Fungi</taxon>
        <taxon>Dikarya</taxon>
        <taxon>Ascomycota</taxon>
        <taxon>Pezizomycotina</taxon>
        <taxon>Dothideomycetes</taxon>
        <taxon>Dothideomycetidae</taxon>
        <taxon>Dothideales</taxon>
        <taxon>Saccotheciaceae</taxon>
        <taxon>Aureobasidium</taxon>
    </lineage>
</organism>